<dbReference type="InterPro" id="IPR001537">
    <property type="entry name" value="SpoU_MeTrfase"/>
</dbReference>
<comment type="function">
    <text evidence="5">Catalyzes the formation of 2'O-methylated cytidine (Cm32) or 2'O-methylated uridine (Um32) at position 32 in tRNA.</text>
</comment>
<dbReference type="EMBL" id="QBMC01000113">
    <property type="protein sequence ID" value="PZO14122.1"/>
    <property type="molecule type" value="Genomic_DNA"/>
</dbReference>
<sequence>MALSRIRIVLVEPAGPLNVGSAARVMKNFGLQHLVLVNPKCDPLGKEAMQMAVHAKNLLHEAQIVASIPAALEGCYSAIATTARPRDINTPLEPPEQALPALLNLSLEPPQAGQTNQALIFGPEDRGLSNEELIYAQRFVKIPTDDYSALNLAQAVAVCCYELHRASLHSATPSSALRDSADVNDTDSARNLTNALRTSPLSGKQTESNLLNQQVLSPASNQAKLNELEGYYQHLESVLLSVEYLYPHTAASRMRKIRQLLQRATPTSAEIALLRGMLRQMEWALSESKQG</sequence>
<dbReference type="GO" id="GO:0160206">
    <property type="term" value="F:tRNA (cytidine(32)/uridine(32)-2'-O)-methyltransferase activity"/>
    <property type="evidence" value="ECO:0007669"/>
    <property type="project" value="UniProtKB-EC"/>
</dbReference>
<dbReference type="GO" id="GO:0005829">
    <property type="term" value="C:cytosol"/>
    <property type="evidence" value="ECO:0007669"/>
    <property type="project" value="TreeGrafter"/>
</dbReference>
<dbReference type="Gene3D" id="1.10.8.590">
    <property type="match status" value="1"/>
</dbReference>
<comment type="subcellular location">
    <subcellularLocation>
        <location evidence="5">Cytoplasm</location>
    </subcellularLocation>
</comment>
<keyword evidence="2 5" id="KW-0489">Methyltransferase</keyword>
<protein>
    <recommendedName>
        <fullName evidence="5">tRNA (cytidine/uridine-2'-O-)-methyltransferase TrmJ</fullName>
        <ecNumber evidence="5">2.1.1.200</ecNumber>
    </recommendedName>
    <alternativeName>
        <fullName evidence="5">tRNA (cytidine(32)/uridine(32)-2'-O)-methyltransferase</fullName>
    </alternativeName>
    <alternativeName>
        <fullName evidence="5">tRNA Cm32/Um32 methyltransferase</fullName>
    </alternativeName>
</protein>
<evidence type="ECO:0000313" key="8">
    <source>
        <dbReference type="Proteomes" id="UP000249354"/>
    </source>
</evidence>
<evidence type="ECO:0000259" key="6">
    <source>
        <dbReference type="Pfam" id="PF00588"/>
    </source>
</evidence>
<evidence type="ECO:0000256" key="2">
    <source>
        <dbReference type="ARBA" id="ARBA00022603"/>
    </source>
</evidence>
<comment type="subunit">
    <text evidence="5">Homodimer.</text>
</comment>
<keyword evidence="5" id="KW-0819">tRNA processing</keyword>
<dbReference type="AlphaFoldDB" id="A0A2W4TZR2"/>
<dbReference type="NCBIfam" id="TIGR00050">
    <property type="entry name" value="rRNA_methyl_1"/>
    <property type="match status" value="1"/>
</dbReference>
<dbReference type="EC" id="2.1.1.200" evidence="5"/>
<evidence type="ECO:0000313" key="7">
    <source>
        <dbReference type="EMBL" id="PZO14122.1"/>
    </source>
</evidence>
<gene>
    <name evidence="5" type="primary">trmJ</name>
    <name evidence="7" type="ORF">DCF25_15320</name>
</gene>
<dbReference type="InterPro" id="IPR004384">
    <property type="entry name" value="RNA_MeTrfase_TrmJ/LasT"/>
</dbReference>
<reference evidence="7 8" key="2">
    <citation type="submission" date="2018-06" db="EMBL/GenBank/DDBJ databases">
        <title>Metagenomic assembly of (sub)arctic Cyanobacteria and their associated microbiome from non-axenic cultures.</title>
        <authorList>
            <person name="Baurain D."/>
        </authorList>
    </citation>
    <scope>NUCLEOTIDE SEQUENCE [LARGE SCALE GENOMIC DNA]</scope>
    <source>
        <strain evidence="7">ULC129bin1</strain>
    </source>
</reference>
<reference evidence="8" key="1">
    <citation type="submission" date="2018-04" db="EMBL/GenBank/DDBJ databases">
        <authorList>
            <person name="Cornet L."/>
        </authorList>
    </citation>
    <scope>NUCLEOTIDE SEQUENCE [LARGE SCALE GENOMIC DNA]</scope>
</reference>
<proteinExistence type="inferred from homology"/>
<name>A0A2W4TZR2_9CYAN</name>
<organism evidence="7 8">
    <name type="scientific">Leptolyngbya foveolarum</name>
    <dbReference type="NCBI Taxonomy" id="47253"/>
    <lineage>
        <taxon>Bacteria</taxon>
        <taxon>Bacillati</taxon>
        <taxon>Cyanobacteriota</taxon>
        <taxon>Cyanophyceae</taxon>
        <taxon>Leptolyngbyales</taxon>
        <taxon>Leptolyngbyaceae</taxon>
        <taxon>Leptolyngbya group</taxon>
        <taxon>Leptolyngbya</taxon>
    </lineage>
</organism>
<dbReference type="GO" id="GO:0106339">
    <property type="term" value="F:tRNA (cytidine(32)-2'-O)-methyltransferase activity"/>
    <property type="evidence" value="ECO:0007669"/>
    <property type="project" value="RHEA"/>
</dbReference>
<dbReference type="Gene3D" id="3.40.1280.10">
    <property type="match status" value="1"/>
</dbReference>
<accession>A0A2W4TZR2</accession>
<keyword evidence="5" id="KW-0963">Cytoplasm</keyword>
<feature type="domain" description="tRNA/rRNA methyltransferase SpoU type" evidence="6">
    <location>
        <begin position="6"/>
        <end position="161"/>
    </location>
</feature>
<dbReference type="PANTHER" id="PTHR42786">
    <property type="entry name" value="TRNA/RRNA METHYLTRANSFERASE"/>
    <property type="match status" value="1"/>
</dbReference>
<dbReference type="GO" id="GO:0003723">
    <property type="term" value="F:RNA binding"/>
    <property type="evidence" value="ECO:0007669"/>
    <property type="project" value="InterPro"/>
</dbReference>
<evidence type="ECO:0000256" key="4">
    <source>
        <dbReference type="ARBA" id="ARBA00022691"/>
    </source>
</evidence>
<dbReference type="SUPFAM" id="SSF75217">
    <property type="entry name" value="alpha/beta knot"/>
    <property type="match status" value="1"/>
</dbReference>
<evidence type="ECO:0000256" key="1">
    <source>
        <dbReference type="ARBA" id="ARBA00007228"/>
    </source>
</evidence>
<evidence type="ECO:0000256" key="3">
    <source>
        <dbReference type="ARBA" id="ARBA00022679"/>
    </source>
</evidence>
<dbReference type="Pfam" id="PF00588">
    <property type="entry name" value="SpoU_methylase"/>
    <property type="match status" value="1"/>
</dbReference>
<dbReference type="InterPro" id="IPR029028">
    <property type="entry name" value="Alpha/beta_knot_MTases"/>
</dbReference>
<dbReference type="GO" id="GO:0002128">
    <property type="term" value="P:tRNA nucleoside ribose methylation"/>
    <property type="evidence" value="ECO:0007669"/>
    <property type="project" value="TreeGrafter"/>
</dbReference>
<comment type="caution">
    <text evidence="7">The sequence shown here is derived from an EMBL/GenBank/DDBJ whole genome shotgun (WGS) entry which is preliminary data.</text>
</comment>
<keyword evidence="4 5" id="KW-0949">S-adenosyl-L-methionine</keyword>
<dbReference type="PANTHER" id="PTHR42786:SF2">
    <property type="entry name" value="TRNA (CYTIDINE_URIDINE-2'-O-)-METHYLTRANSFERASE TRMJ"/>
    <property type="match status" value="1"/>
</dbReference>
<dbReference type="InterPro" id="IPR029026">
    <property type="entry name" value="tRNA_m1G_MTases_N"/>
</dbReference>
<comment type="catalytic activity">
    <reaction evidence="5">
        <text>uridine(32) in tRNA + S-adenosyl-L-methionine = 2'-O-methyluridine(32) in tRNA + S-adenosyl-L-homocysteine + H(+)</text>
        <dbReference type="Rhea" id="RHEA:42936"/>
        <dbReference type="Rhea" id="RHEA-COMP:10107"/>
        <dbReference type="Rhea" id="RHEA-COMP:10290"/>
        <dbReference type="ChEBI" id="CHEBI:15378"/>
        <dbReference type="ChEBI" id="CHEBI:57856"/>
        <dbReference type="ChEBI" id="CHEBI:59789"/>
        <dbReference type="ChEBI" id="CHEBI:65315"/>
        <dbReference type="ChEBI" id="CHEBI:74478"/>
        <dbReference type="EC" id="2.1.1.200"/>
    </reaction>
</comment>
<dbReference type="CDD" id="cd18093">
    <property type="entry name" value="SpoU-like_TrmJ"/>
    <property type="match status" value="1"/>
</dbReference>
<comment type="catalytic activity">
    <reaction evidence="5">
        <text>cytidine(32) in tRNA + S-adenosyl-L-methionine = 2'-O-methylcytidine(32) in tRNA + S-adenosyl-L-homocysteine + H(+)</text>
        <dbReference type="Rhea" id="RHEA:42932"/>
        <dbReference type="Rhea" id="RHEA-COMP:10288"/>
        <dbReference type="Rhea" id="RHEA-COMP:10289"/>
        <dbReference type="ChEBI" id="CHEBI:15378"/>
        <dbReference type="ChEBI" id="CHEBI:57856"/>
        <dbReference type="ChEBI" id="CHEBI:59789"/>
        <dbReference type="ChEBI" id="CHEBI:74495"/>
        <dbReference type="ChEBI" id="CHEBI:82748"/>
        <dbReference type="EC" id="2.1.1.200"/>
    </reaction>
</comment>
<evidence type="ECO:0000256" key="5">
    <source>
        <dbReference type="RuleBase" id="RU362024"/>
    </source>
</evidence>
<comment type="similarity">
    <text evidence="1">Belongs to the class IV-like SAM-binding methyltransferase superfamily. RNA methyltransferase TrmH family.</text>
</comment>
<dbReference type="Proteomes" id="UP000249354">
    <property type="component" value="Unassembled WGS sequence"/>
</dbReference>
<keyword evidence="3 7" id="KW-0808">Transferase</keyword>
<dbReference type="PIRSF" id="PIRSF004808">
    <property type="entry name" value="LasT"/>
    <property type="match status" value="1"/>
</dbReference>